<dbReference type="InterPro" id="IPR020058">
    <property type="entry name" value="Glu/Gln-tRNA-synth_Ib_cat-dom"/>
</dbReference>
<dbReference type="Gene3D" id="3.90.800.10">
    <property type="entry name" value="Glutamyl-tRNA Synthetase, Domain 3"/>
    <property type="match status" value="1"/>
</dbReference>
<dbReference type="NCBIfam" id="NF004314">
    <property type="entry name" value="PRK05710.1-3"/>
    <property type="match status" value="1"/>
</dbReference>
<keyword evidence="2 5" id="KW-0547">Nucleotide-binding</keyword>
<evidence type="ECO:0000256" key="2">
    <source>
        <dbReference type="ARBA" id="ARBA00022741"/>
    </source>
</evidence>
<keyword evidence="3 5" id="KW-0067">ATP-binding</keyword>
<dbReference type="PANTHER" id="PTHR43311">
    <property type="entry name" value="GLUTAMATE--TRNA LIGASE"/>
    <property type="match status" value="1"/>
</dbReference>
<dbReference type="Pfam" id="PF00749">
    <property type="entry name" value="tRNA-synt_1c"/>
    <property type="match status" value="1"/>
</dbReference>
<evidence type="ECO:0000256" key="5">
    <source>
        <dbReference type="RuleBase" id="RU363037"/>
    </source>
</evidence>
<evidence type="ECO:0000256" key="3">
    <source>
        <dbReference type="ARBA" id="ARBA00022840"/>
    </source>
</evidence>
<evidence type="ECO:0000259" key="6">
    <source>
        <dbReference type="Pfam" id="PF00749"/>
    </source>
</evidence>
<keyword evidence="8" id="KW-1185">Reference proteome</keyword>
<dbReference type="InterPro" id="IPR014729">
    <property type="entry name" value="Rossmann-like_a/b/a_fold"/>
</dbReference>
<dbReference type="Proteomes" id="UP001501337">
    <property type="component" value="Unassembled WGS sequence"/>
</dbReference>
<comment type="caution">
    <text evidence="7">The sequence shown here is derived from an EMBL/GenBank/DDBJ whole genome shotgun (WGS) entry which is preliminary data.</text>
</comment>
<keyword evidence="5" id="KW-0648">Protein biosynthesis</keyword>
<sequence>MIAAVASFLDAKARGGDWQVRIEDIDPLRSRQLHITSILNSLESHGLTWDGPIVYQSARITRYKAICNDLQSLGAVFACVCSRKDIRLASCLPCSRCDQPCRQSADVSWRFRVANREIHFTDRIQGFQSASLMPIVEEPVLLRRDGVFAYQLAVVVDDHDTGITDVVRGTDLLSETFAQQALYQVLQWAPPSFAHFPIIVDEQGQKLSKQSKAPPLDDRRVMQNLLFCMKFLGMGALADSSIGDDPGSLLRQAIAAWQPGALQGVRQLMAKPPTS</sequence>
<evidence type="ECO:0000313" key="7">
    <source>
        <dbReference type="EMBL" id="GAA3960034.1"/>
    </source>
</evidence>
<dbReference type="PANTHER" id="PTHR43311:SF1">
    <property type="entry name" value="GLUTAMYL-Q TRNA(ASP) SYNTHETASE"/>
    <property type="match status" value="1"/>
</dbReference>
<keyword evidence="4 5" id="KW-0030">Aminoacyl-tRNA synthetase</keyword>
<protein>
    <submittedName>
        <fullName evidence="7">tRNA glutamyl-Q(34) synthetase GluQRS</fullName>
    </submittedName>
</protein>
<proteinExistence type="inferred from homology"/>
<accession>A0ABP7P7S8</accession>
<keyword evidence="1 5" id="KW-0436">Ligase</keyword>
<dbReference type="Gene3D" id="3.40.50.620">
    <property type="entry name" value="HUPs"/>
    <property type="match status" value="1"/>
</dbReference>
<reference evidence="8" key="1">
    <citation type="journal article" date="2019" name="Int. J. Syst. Evol. Microbiol.">
        <title>The Global Catalogue of Microorganisms (GCM) 10K type strain sequencing project: providing services to taxonomists for standard genome sequencing and annotation.</title>
        <authorList>
            <consortium name="The Broad Institute Genomics Platform"/>
            <consortium name="The Broad Institute Genome Sequencing Center for Infectious Disease"/>
            <person name="Wu L."/>
            <person name="Ma J."/>
        </authorList>
    </citation>
    <scope>NUCLEOTIDE SEQUENCE [LARGE SCALE GENOMIC DNA]</scope>
    <source>
        <strain evidence="8">JCM 17555</strain>
    </source>
</reference>
<feature type="domain" description="Glutamyl/glutaminyl-tRNA synthetase class Ib catalytic" evidence="6">
    <location>
        <begin position="3"/>
        <end position="212"/>
    </location>
</feature>
<dbReference type="InterPro" id="IPR049940">
    <property type="entry name" value="GluQ/Sye"/>
</dbReference>
<organism evidence="7 8">
    <name type="scientific">Allohahella marinimesophila</name>
    <dbReference type="NCBI Taxonomy" id="1054972"/>
    <lineage>
        <taxon>Bacteria</taxon>
        <taxon>Pseudomonadati</taxon>
        <taxon>Pseudomonadota</taxon>
        <taxon>Gammaproteobacteria</taxon>
        <taxon>Oceanospirillales</taxon>
        <taxon>Hahellaceae</taxon>
        <taxon>Allohahella</taxon>
    </lineage>
</organism>
<evidence type="ECO:0000256" key="1">
    <source>
        <dbReference type="ARBA" id="ARBA00022598"/>
    </source>
</evidence>
<gene>
    <name evidence="7" type="primary">gluQRS</name>
    <name evidence="7" type="ORF">GCM10022278_17750</name>
</gene>
<dbReference type="EMBL" id="BAABBO010000009">
    <property type="protein sequence ID" value="GAA3960034.1"/>
    <property type="molecule type" value="Genomic_DNA"/>
</dbReference>
<comment type="similarity">
    <text evidence="5">Belongs to the class-I aminoacyl-tRNA synthetase family.</text>
</comment>
<name>A0ABP7P7S8_9GAMM</name>
<evidence type="ECO:0000313" key="8">
    <source>
        <dbReference type="Proteomes" id="UP001501337"/>
    </source>
</evidence>
<evidence type="ECO:0000256" key="4">
    <source>
        <dbReference type="ARBA" id="ARBA00023146"/>
    </source>
</evidence>
<dbReference type="SUPFAM" id="SSF52374">
    <property type="entry name" value="Nucleotidylyl transferase"/>
    <property type="match status" value="1"/>
</dbReference>